<evidence type="ECO:0000313" key="4">
    <source>
        <dbReference type="Proteomes" id="UP000681425"/>
    </source>
</evidence>
<dbReference type="PROSITE" id="PS51471">
    <property type="entry name" value="FE2OG_OXY"/>
    <property type="match status" value="1"/>
</dbReference>
<comment type="similarity">
    <text evidence="1">Belongs to the iron/ascorbate-dependent oxidoreductase family.</text>
</comment>
<dbReference type="GO" id="GO:0046872">
    <property type="term" value="F:metal ion binding"/>
    <property type="evidence" value="ECO:0007669"/>
    <property type="project" value="UniProtKB-KW"/>
</dbReference>
<dbReference type="GO" id="GO:0016491">
    <property type="term" value="F:oxidoreductase activity"/>
    <property type="evidence" value="ECO:0007669"/>
    <property type="project" value="UniProtKB-KW"/>
</dbReference>
<dbReference type="Proteomes" id="UP000681425">
    <property type="component" value="Chromosome"/>
</dbReference>
<evidence type="ECO:0000256" key="1">
    <source>
        <dbReference type="RuleBase" id="RU003682"/>
    </source>
</evidence>
<accession>A0A975Q218</accession>
<keyword evidence="1" id="KW-0560">Oxidoreductase</keyword>
<feature type="domain" description="Fe2OG dioxygenase" evidence="2">
    <location>
        <begin position="111"/>
        <end position="224"/>
    </location>
</feature>
<keyword evidence="1" id="KW-0479">Metal-binding</keyword>
<gene>
    <name evidence="3" type="ORF">KFK14_00425</name>
</gene>
<keyword evidence="4" id="KW-1185">Reference proteome</keyword>
<dbReference type="Gene3D" id="2.60.120.620">
    <property type="entry name" value="q2cbj1_9rhob like domain"/>
    <property type="match status" value="1"/>
</dbReference>
<dbReference type="EMBL" id="CP073910">
    <property type="protein sequence ID" value="QUT06012.1"/>
    <property type="molecule type" value="Genomic_DNA"/>
</dbReference>
<dbReference type="AlphaFoldDB" id="A0A975Q218"/>
<sequence>MIDLADLDRYGAAILPALLSPQQCADVIALWDGAGPAAFRKDVNMARHGYGRGHYRYFAYPLPDPVSALRERLYAALAPTANRWAEALGQPDIYPASHADFLARGHLTGQDKATPLLLRYETGDWNALHQDVYGPHIFPLQAAILLSRPGQDFTGGEFVLSEQRPRMQSRPEVVPLTQGDAVIFPVRERPVQGTRGIHRVQMRHGVSRLRSGVRFTLGIIFHDAAS</sequence>
<proteinExistence type="inferred from homology"/>
<reference evidence="3" key="1">
    <citation type="submission" date="2021-04" db="EMBL/GenBank/DDBJ databases">
        <title>Isolation of p-tert-butylphenol degrading bacteria Sphingobium phenoxybenzoativorans Tas13 from active sludge.</title>
        <authorList>
            <person name="Li Y."/>
        </authorList>
    </citation>
    <scope>NUCLEOTIDE SEQUENCE</scope>
    <source>
        <strain evidence="3">Tas13</strain>
    </source>
</reference>
<name>A0A975Q218_9SPHN</name>
<protein>
    <submittedName>
        <fullName evidence="3">2OG-Fe(II) oxygenase</fullName>
    </submittedName>
</protein>
<dbReference type="InterPro" id="IPR018655">
    <property type="entry name" value="DUF2086"/>
</dbReference>
<dbReference type="Pfam" id="PF09859">
    <property type="entry name" value="Oxygenase-NA"/>
    <property type="match status" value="1"/>
</dbReference>
<evidence type="ECO:0000259" key="2">
    <source>
        <dbReference type="PROSITE" id="PS51471"/>
    </source>
</evidence>
<dbReference type="InterPro" id="IPR005123">
    <property type="entry name" value="Oxoglu/Fe-dep_dioxygenase_dom"/>
</dbReference>
<evidence type="ECO:0000313" key="3">
    <source>
        <dbReference type="EMBL" id="QUT06012.1"/>
    </source>
</evidence>
<dbReference type="KEGG" id="spph:KFK14_00425"/>
<keyword evidence="1" id="KW-0408">Iron</keyword>
<organism evidence="3 4">
    <name type="scientific">Sphingobium phenoxybenzoativorans</name>
    <dbReference type="NCBI Taxonomy" id="1592790"/>
    <lineage>
        <taxon>Bacteria</taxon>
        <taxon>Pseudomonadati</taxon>
        <taxon>Pseudomonadota</taxon>
        <taxon>Alphaproteobacteria</taxon>
        <taxon>Sphingomonadales</taxon>
        <taxon>Sphingomonadaceae</taxon>
        <taxon>Sphingobium</taxon>
    </lineage>
</organism>